<evidence type="ECO:0000259" key="7">
    <source>
        <dbReference type="PROSITE" id="PS50172"/>
    </source>
</evidence>
<evidence type="ECO:0000256" key="2">
    <source>
        <dbReference type="ARBA" id="ARBA00022763"/>
    </source>
</evidence>
<reference evidence="8 9" key="1">
    <citation type="submission" date="2024-05" db="EMBL/GenBank/DDBJ databases">
        <authorList>
            <person name="Wallberg A."/>
        </authorList>
    </citation>
    <scope>NUCLEOTIDE SEQUENCE [LARGE SCALE GENOMIC DNA]</scope>
</reference>
<feature type="domain" description="BRCT" evidence="7">
    <location>
        <begin position="21"/>
        <end position="122"/>
    </location>
</feature>
<dbReference type="PROSITE" id="PS50172">
    <property type="entry name" value="BRCT"/>
    <property type="match status" value="1"/>
</dbReference>
<sequence length="191" mass="21325">GQAGGGGGQQQANGPQLTSLGTPGAFRGPLTIINKEMPPEHLKPRVLLSSIKNKDEIERKILELGGLLARTSGEATHLVMASAQRTVKFMCCISTCQHILSLAWILESHSAQKFLPEEDFILDMPEFEKVFVFSLKDTLKKQNRRYLLQGKMLYLTPSVVPGRIWLREIIECAGGTVENKRRNLKEIKELN</sequence>
<evidence type="ECO:0000256" key="4">
    <source>
        <dbReference type="ARBA" id="ARBA00023858"/>
    </source>
</evidence>
<evidence type="ECO:0000256" key="5">
    <source>
        <dbReference type="ARBA" id="ARBA00030146"/>
    </source>
</evidence>
<keyword evidence="9" id="KW-1185">Reference proteome</keyword>
<dbReference type="PANTHER" id="PTHR23196">
    <property type="entry name" value="PAX TRANSCRIPTION ACTIVATION DOMAIN INTERACTING PROTEIN"/>
    <property type="match status" value="1"/>
</dbReference>
<gene>
    <name evidence="8" type="ORF">MNOR_LOCUS529</name>
</gene>
<accession>A0AAV2PKM5</accession>
<proteinExistence type="predicted"/>
<dbReference type="GO" id="GO:0006974">
    <property type="term" value="P:DNA damage response"/>
    <property type="evidence" value="ECO:0007669"/>
    <property type="project" value="UniProtKB-KW"/>
</dbReference>
<dbReference type="InterPro" id="IPR001357">
    <property type="entry name" value="BRCT_dom"/>
</dbReference>
<evidence type="ECO:0000313" key="8">
    <source>
        <dbReference type="EMBL" id="CAL4059407.1"/>
    </source>
</evidence>
<dbReference type="GO" id="GO:0044666">
    <property type="term" value="C:MLL3/4 complex"/>
    <property type="evidence" value="ECO:0007669"/>
    <property type="project" value="TreeGrafter"/>
</dbReference>
<dbReference type="SUPFAM" id="SSF52113">
    <property type="entry name" value="BRCT domain"/>
    <property type="match status" value="1"/>
</dbReference>
<name>A0AAV2PKM5_MEGNR</name>
<keyword evidence="3" id="KW-0539">Nucleus</keyword>
<dbReference type="AlphaFoldDB" id="A0AAV2PKM5"/>
<organism evidence="8 9">
    <name type="scientific">Meganyctiphanes norvegica</name>
    <name type="common">Northern krill</name>
    <name type="synonym">Thysanopoda norvegica</name>
    <dbReference type="NCBI Taxonomy" id="48144"/>
    <lineage>
        <taxon>Eukaryota</taxon>
        <taxon>Metazoa</taxon>
        <taxon>Ecdysozoa</taxon>
        <taxon>Arthropoda</taxon>
        <taxon>Crustacea</taxon>
        <taxon>Multicrustacea</taxon>
        <taxon>Malacostraca</taxon>
        <taxon>Eumalacostraca</taxon>
        <taxon>Eucarida</taxon>
        <taxon>Euphausiacea</taxon>
        <taxon>Euphausiidae</taxon>
        <taxon>Meganyctiphanes</taxon>
    </lineage>
</organism>
<comment type="subcellular location">
    <subcellularLocation>
        <location evidence="1">Nucleus</location>
    </subcellularLocation>
</comment>
<keyword evidence="2" id="KW-0227">DNA damage</keyword>
<feature type="non-terminal residue" evidence="8">
    <location>
        <position position="1"/>
    </location>
</feature>
<feature type="non-terminal residue" evidence="8">
    <location>
        <position position="191"/>
    </location>
</feature>
<evidence type="ECO:0000313" key="9">
    <source>
        <dbReference type="Proteomes" id="UP001497623"/>
    </source>
</evidence>
<dbReference type="Proteomes" id="UP001497623">
    <property type="component" value="Unassembled WGS sequence"/>
</dbReference>
<dbReference type="PANTHER" id="PTHR23196:SF1">
    <property type="entry name" value="PAX-INTERACTING PROTEIN 1"/>
    <property type="match status" value="1"/>
</dbReference>
<dbReference type="InterPro" id="IPR036420">
    <property type="entry name" value="BRCT_dom_sf"/>
</dbReference>
<evidence type="ECO:0000256" key="1">
    <source>
        <dbReference type="ARBA" id="ARBA00004123"/>
    </source>
</evidence>
<protein>
    <recommendedName>
        <fullName evidence="4">PAX-interacting protein 1</fullName>
    </recommendedName>
    <alternativeName>
        <fullName evidence="5">PAX transactivation activation domain-interacting protein</fullName>
    </alternativeName>
</protein>
<dbReference type="InterPro" id="IPR051579">
    <property type="entry name" value="DDR_Transcriptional_Reg"/>
</dbReference>
<dbReference type="Pfam" id="PF16770">
    <property type="entry name" value="RTT107_BRCT_5"/>
    <property type="match status" value="1"/>
</dbReference>
<dbReference type="Gene3D" id="3.40.50.10190">
    <property type="entry name" value="BRCT domain"/>
    <property type="match status" value="2"/>
</dbReference>
<feature type="region of interest" description="Disordered" evidence="6">
    <location>
        <begin position="1"/>
        <end position="22"/>
    </location>
</feature>
<dbReference type="EMBL" id="CAXKWB010000121">
    <property type="protein sequence ID" value="CAL4059407.1"/>
    <property type="molecule type" value="Genomic_DNA"/>
</dbReference>
<comment type="caution">
    <text evidence="8">The sequence shown here is derived from an EMBL/GenBank/DDBJ whole genome shotgun (WGS) entry which is preliminary data.</text>
</comment>
<evidence type="ECO:0000256" key="3">
    <source>
        <dbReference type="ARBA" id="ARBA00023242"/>
    </source>
</evidence>
<evidence type="ECO:0000256" key="6">
    <source>
        <dbReference type="SAM" id="MobiDB-lite"/>
    </source>
</evidence>